<proteinExistence type="predicted"/>
<protein>
    <submittedName>
        <fullName evidence="1">Uncharacterized protein</fullName>
    </submittedName>
</protein>
<sequence length="84" mass="9963">MKYIISRNHSNIITATYDNGQDEEHQCLVDNDLYVSLYEVISSVYKPFVNWHLKVNQYWRLKLARHIQKIVTADGRPFTYKCGL</sequence>
<reference evidence="1" key="2">
    <citation type="journal article" date="2018" name="ISME J.">
        <title>A dynamic microbial community with high functional redundancy inhabits the cold, oxic subseafloor aquifer.</title>
        <authorList>
            <person name="Tully B.J."/>
            <person name="Wheat C.G."/>
            <person name="Glazer B.T."/>
            <person name="Huber J.A."/>
        </authorList>
    </citation>
    <scope>NUCLEOTIDE SEQUENCE</scope>
    <source>
        <strain evidence="1">NORP83</strain>
    </source>
</reference>
<dbReference type="AlphaFoldDB" id="A0A2A4YU71"/>
<evidence type="ECO:0000313" key="1">
    <source>
        <dbReference type="EMBL" id="PCI97845.1"/>
    </source>
</evidence>
<accession>A0A2A4YU71</accession>
<organism evidence="1">
    <name type="scientific">OCS116 cluster bacterium</name>
    <dbReference type="NCBI Taxonomy" id="2030921"/>
    <lineage>
        <taxon>Bacteria</taxon>
        <taxon>Pseudomonadati</taxon>
        <taxon>Pseudomonadota</taxon>
        <taxon>Alphaproteobacteria</taxon>
        <taxon>OCS116 cluster</taxon>
    </lineage>
</organism>
<reference key="1">
    <citation type="submission" date="2017-08" db="EMBL/GenBank/DDBJ databases">
        <title>A dynamic microbial community with high functional redundancy inhabits the cold, oxic subseafloor aquifer.</title>
        <authorList>
            <person name="Tully B.J."/>
            <person name="Wheat C.G."/>
            <person name="Glazer B.T."/>
            <person name="Huber J.A."/>
        </authorList>
    </citation>
    <scope>NUCLEOTIDE SEQUENCE [LARGE SCALE GENOMIC DNA]</scope>
</reference>
<comment type="caution">
    <text evidence="1">The sequence shown here is derived from an EMBL/GenBank/DDBJ whole genome shotgun (WGS) entry which is preliminary data.</text>
</comment>
<name>A0A2A4YU71_9PROT</name>
<gene>
    <name evidence="1" type="ORF">COB13_14880</name>
</gene>
<dbReference type="EMBL" id="NVUS01000026">
    <property type="protein sequence ID" value="PCI97845.1"/>
    <property type="molecule type" value="Genomic_DNA"/>
</dbReference>